<evidence type="ECO:0000313" key="2">
    <source>
        <dbReference type="Proteomes" id="UP000239872"/>
    </source>
</evidence>
<reference evidence="1 2" key="1">
    <citation type="submission" date="2018-01" db="EMBL/GenBank/DDBJ databases">
        <title>A novel member of the phylum Bacteroidetes isolated from glacier ice.</title>
        <authorList>
            <person name="Liu Q."/>
            <person name="Xin Y.-H."/>
        </authorList>
    </citation>
    <scope>NUCLEOTIDE SEQUENCE [LARGE SCALE GENOMIC DNA]</scope>
    <source>
        <strain evidence="1 2">RB1R16</strain>
    </source>
</reference>
<protein>
    <submittedName>
        <fullName evidence="1">Uncharacterized protein</fullName>
    </submittedName>
</protein>
<dbReference type="AlphaFoldDB" id="A0A2S7SUZ8"/>
<keyword evidence="2" id="KW-1185">Reference proteome</keyword>
<comment type="caution">
    <text evidence="1">The sequence shown here is derived from an EMBL/GenBank/DDBJ whole genome shotgun (WGS) entry which is preliminary data.</text>
</comment>
<dbReference type="Proteomes" id="UP000239872">
    <property type="component" value="Unassembled WGS sequence"/>
</dbReference>
<accession>A0A2S7SUZ8</accession>
<sequence>MYHYSPPHDSTYIIDKRGRLNPHVKSRVRLDDATAKDFNTRIGLPESYGGMRAKCFMPHLAFVYYRNETPVANIIICLGCNYFIPSIDVPAQKNAKWAGMSPEFKRYVSNQGGK</sequence>
<organism evidence="1 2">
    <name type="scientific">Flavipsychrobacter stenotrophus</name>
    <dbReference type="NCBI Taxonomy" id="2077091"/>
    <lineage>
        <taxon>Bacteria</taxon>
        <taxon>Pseudomonadati</taxon>
        <taxon>Bacteroidota</taxon>
        <taxon>Chitinophagia</taxon>
        <taxon>Chitinophagales</taxon>
        <taxon>Chitinophagaceae</taxon>
        <taxon>Flavipsychrobacter</taxon>
    </lineage>
</organism>
<dbReference type="EMBL" id="PPSL01000003">
    <property type="protein sequence ID" value="PQJ10356.1"/>
    <property type="molecule type" value="Genomic_DNA"/>
</dbReference>
<name>A0A2S7SUZ8_9BACT</name>
<gene>
    <name evidence="1" type="ORF">CJD36_010285</name>
</gene>
<evidence type="ECO:0000313" key="1">
    <source>
        <dbReference type="EMBL" id="PQJ10356.1"/>
    </source>
</evidence>
<proteinExistence type="predicted"/>